<dbReference type="RefSeq" id="WP_076980271.1">
    <property type="nucleotide sequence ID" value="NZ_CP019124.1"/>
</dbReference>
<dbReference type="PANTHER" id="PTHR38591">
    <property type="entry name" value="HYDROLASE"/>
    <property type="match status" value="1"/>
</dbReference>
<organism evidence="1 2">
    <name type="scientific">Brevirhabdus pacifica</name>
    <dbReference type="NCBI Taxonomy" id="1267768"/>
    <lineage>
        <taxon>Bacteria</taxon>
        <taxon>Pseudomonadati</taxon>
        <taxon>Pseudomonadota</taxon>
        <taxon>Alphaproteobacteria</taxon>
        <taxon>Rhodobacterales</taxon>
        <taxon>Paracoccaceae</taxon>
        <taxon>Brevirhabdus</taxon>
    </lineage>
</organism>
<accession>A0A2M9D4P0</accession>
<accession>A0A1U7DJT1</accession>
<dbReference type="EMBL" id="CP019124">
    <property type="protein sequence ID" value="APX90254.1"/>
    <property type="molecule type" value="Genomic_DNA"/>
</dbReference>
<dbReference type="Pfam" id="PF17186">
    <property type="entry name" value="Lipocalin_9"/>
    <property type="match status" value="1"/>
</dbReference>
<protein>
    <submittedName>
        <fullName evidence="1">Iron ABC transporter permease</fullName>
    </submittedName>
</protein>
<gene>
    <name evidence="1" type="ORF">BV394_11390</name>
</gene>
<dbReference type="AlphaFoldDB" id="A0A1U7DJT1"/>
<dbReference type="InterPro" id="IPR023374">
    <property type="entry name" value="AttH-like_dom_sf"/>
</dbReference>
<evidence type="ECO:0000313" key="1">
    <source>
        <dbReference type="EMBL" id="APX90254.1"/>
    </source>
</evidence>
<keyword evidence="2" id="KW-1185">Reference proteome</keyword>
<sequence>MSARIPPYPFARRLIALLLACIFSGPALAQGFAGLGRDAQGYALPDPGRALDFPRDHGPHPGFRIEWWYLTANLRGADGREYGVQWTLFRSALRPGDSDIGGVNWSSPQVWLGHAGLTTPERHFSAQRLARGGLGHAGARATPFAAWIDDWEMVADAEVTEDPRPADPDALDRLELRAAAPGFAFDLALRAEGPLVAHGQGGYSVKSAEGQASRYYSQPFYRVSGQLFLPPGAGAAGLAVEGTAWLDREWSSQPLSAGQEGWDWFSLGLEDGTKVMAFRLREAEGPGFTSGTWITRDGQATPLPPGAIVMDPLEYARIDGRRVPVAWRLRIAERGLDITTRPLNPESWMDVSPPYWEGPISFEGSHRGKGYLEMTGYGD</sequence>
<dbReference type="Proteomes" id="UP000187266">
    <property type="component" value="Chromosome"/>
</dbReference>
<dbReference type="Pfam" id="PF07143">
    <property type="entry name" value="CrtC"/>
    <property type="match status" value="1"/>
</dbReference>
<dbReference type="OrthoDB" id="9770826at2"/>
<dbReference type="InterPro" id="IPR010791">
    <property type="entry name" value="AttH_dom"/>
</dbReference>
<dbReference type="PANTHER" id="PTHR38591:SF1">
    <property type="entry name" value="BLL1000 PROTEIN"/>
    <property type="match status" value="1"/>
</dbReference>
<name>A0A1U7DJT1_9RHOB</name>
<dbReference type="STRING" id="1267768.BV394_11390"/>
<dbReference type="Gene3D" id="2.40.370.10">
    <property type="entry name" value="AttH-like domain"/>
    <property type="match status" value="2"/>
</dbReference>
<proteinExistence type="predicted"/>
<reference evidence="1 2" key="1">
    <citation type="submission" date="2017-01" db="EMBL/GenBank/DDBJ databases">
        <title>Genomic analysis of Xuhuaishuia manganoxidans DY6-4.</title>
        <authorList>
            <person name="Wang X."/>
        </authorList>
    </citation>
    <scope>NUCLEOTIDE SEQUENCE [LARGE SCALE GENOMIC DNA]</scope>
    <source>
        <strain evidence="1 2">DY6-4</strain>
    </source>
</reference>
<evidence type="ECO:0000313" key="2">
    <source>
        <dbReference type="Proteomes" id="UP000187266"/>
    </source>
</evidence>
<dbReference type="SUPFAM" id="SSF159245">
    <property type="entry name" value="AttH-like"/>
    <property type="match status" value="1"/>
</dbReference>